<feature type="transmembrane region" description="Helical" evidence="10">
    <location>
        <begin position="409"/>
        <end position="428"/>
    </location>
</feature>
<evidence type="ECO:0000256" key="3">
    <source>
        <dbReference type="ARBA" id="ARBA00022448"/>
    </source>
</evidence>
<dbReference type="NCBIfam" id="TIGR00813">
    <property type="entry name" value="sss"/>
    <property type="match status" value="1"/>
</dbReference>
<evidence type="ECO:0000256" key="1">
    <source>
        <dbReference type="ARBA" id="ARBA00004651"/>
    </source>
</evidence>
<evidence type="ECO:0000256" key="10">
    <source>
        <dbReference type="SAM" id="Phobius"/>
    </source>
</evidence>
<dbReference type="CDD" id="cd11480">
    <property type="entry name" value="SLC5sbd_u4"/>
    <property type="match status" value="1"/>
</dbReference>
<dbReference type="InterPro" id="IPR001734">
    <property type="entry name" value="Na/solute_symporter"/>
</dbReference>
<evidence type="ECO:0000256" key="9">
    <source>
        <dbReference type="RuleBase" id="RU362091"/>
    </source>
</evidence>
<feature type="transmembrane region" description="Helical" evidence="10">
    <location>
        <begin position="434"/>
        <end position="456"/>
    </location>
</feature>
<evidence type="ECO:0000256" key="8">
    <source>
        <dbReference type="ARBA" id="ARBA00023136"/>
    </source>
</evidence>
<sequence>MLDVVARPIPPAGIGNPSLTAAVFGAFVLVTLVVVFRVSRNNKTASDYYAAGRAFTGPQNGVAIAGDYLSAASFLGIAGAIAVSGYDGFLYSVGFLVAWLVALLLVAELLRNTGKFTMGDVLAFRMRQRPVRAAAATSTLVVSFFYLLAQMAGAGALVALLLQIPNDDPIGQSVAIAGVGLVMVVYVLVGGMKGTTWVQIIKAGLLLVGAGVLTAWVLGYFGFNLSALLERAVQRNPEVLPPGAGAAVPLGERLLVPGLQFGADTLAKVDFLSLGLALVLGTAGLPHILMRFYTVPNAREARRSVVWAIWLIGVFYLFTLVIGYGAAALVPGGVQRIVDAPGGTNSAVPLLAYQLGGELMLGIIGAVAFATILAVVAGLTITASASFAHDVYANVIRRGRASPDAEVRVARTTALVVGVVAIGAGVLARNQNVAFLVALAFAVAASANLPTILYSLFWRRFNTTGALWSIYGGLTSCVVLIVLSPAVSGRPTSMIRGADFDVFPLSNPGLVSIPISFLLGVIGTFAGRRDRGERQRAAAMEVRALTGVGAARPDRVVRRR</sequence>
<dbReference type="PROSITE" id="PS50283">
    <property type="entry name" value="NA_SOLUT_SYMP_3"/>
    <property type="match status" value="1"/>
</dbReference>
<feature type="transmembrane region" description="Helical" evidence="10">
    <location>
        <begin position="359"/>
        <end position="388"/>
    </location>
</feature>
<evidence type="ECO:0000256" key="5">
    <source>
        <dbReference type="ARBA" id="ARBA00022692"/>
    </source>
</evidence>
<protein>
    <submittedName>
        <fullName evidence="11">Cation acetate symporter</fullName>
    </submittedName>
</protein>
<dbReference type="InterPro" id="IPR038377">
    <property type="entry name" value="Na/Glc_symporter_sf"/>
</dbReference>
<keyword evidence="5 10" id="KW-0812">Transmembrane</keyword>
<feature type="transmembrane region" description="Helical" evidence="10">
    <location>
        <begin position="170"/>
        <end position="191"/>
    </location>
</feature>
<feature type="transmembrane region" description="Helical" evidence="10">
    <location>
        <begin position="468"/>
        <end position="488"/>
    </location>
</feature>
<dbReference type="RefSeq" id="WP_252438907.1">
    <property type="nucleotide sequence ID" value="NZ_JAGSOV010000034.1"/>
</dbReference>
<reference evidence="11" key="1">
    <citation type="submission" date="2021-04" db="EMBL/GenBank/DDBJ databases">
        <title>Pseudonocardia sp. nov., isolated from sandy soil of mangrove forest.</title>
        <authorList>
            <person name="Zan Z."/>
            <person name="Huang R."/>
            <person name="Liu W."/>
        </authorList>
    </citation>
    <scope>NUCLEOTIDE SEQUENCE</scope>
    <source>
        <strain evidence="11">S2-4</strain>
    </source>
</reference>
<dbReference type="Pfam" id="PF00474">
    <property type="entry name" value="SSF"/>
    <property type="match status" value="1"/>
</dbReference>
<feature type="transmembrane region" description="Helical" evidence="10">
    <location>
        <begin position="271"/>
        <end position="293"/>
    </location>
</feature>
<evidence type="ECO:0000256" key="2">
    <source>
        <dbReference type="ARBA" id="ARBA00006434"/>
    </source>
</evidence>
<keyword evidence="3" id="KW-0813">Transport</keyword>
<evidence type="ECO:0000313" key="11">
    <source>
        <dbReference type="EMBL" id="MCO1656304.1"/>
    </source>
</evidence>
<keyword evidence="8 10" id="KW-0472">Membrane</keyword>
<organism evidence="11 12">
    <name type="scientific">Pseudonocardia humida</name>
    <dbReference type="NCBI Taxonomy" id="2800819"/>
    <lineage>
        <taxon>Bacteria</taxon>
        <taxon>Bacillati</taxon>
        <taxon>Actinomycetota</taxon>
        <taxon>Actinomycetes</taxon>
        <taxon>Pseudonocardiales</taxon>
        <taxon>Pseudonocardiaceae</taxon>
        <taxon>Pseudonocardia</taxon>
    </lineage>
</organism>
<gene>
    <name evidence="11" type="ORF">KDL28_14685</name>
</gene>
<dbReference type="PANTHER" id="PTHR48086">
    <property type="entry name" value="SODIUM/PROLINE SYMPORTER-RELATED"/>
    <property type="match status" value="1"/>
</dbReference>
<feature type="transmembrane region" description="Helical" evidence="10">
    <location>
        <begin position="203"/>
        <end position="223"/>
    </location>
</feature>
<feature type="transmembrane region" description="Helical" evidence="10">
    <location>
        <begin position="89"/>
        <end position="110"/>
    </location>
</feature>
<comment type="subcellular location">
    <subcellularLocation>
        <location evidence="1">Cell membrane</location>
        <topology evidence="1">Multi-pass membrane protein</topology>
    </subcellularLocation>
</comment>
<dbReference type="Proteomes" id="UP001165283">
    <property type="component" value="Unassembled WGS sequence"/>
</dbReference>
<feature type="transmembrane region" description="Helical" evidence="10">
    <location>
        <begin position="20"/>
        <end position="39"/>
    </location>
</feature>
<dbReference type="InterPro" id="IPR050277">
    <property type="entry name" value="Sodium:Solute_Symporter"/>
</dbReference>
<keyword evidence="4" id="KW-1003">Cell membrane</keyword>
<keyword evidence="12" id="KW-1185">Reference proteome</keyword>
<feature type="transmembrane region" description="Helical" evidence="10">
    <location>
        <begin position="508"/>
        <end position="526"/>
    </location>
</feature>
<dbReference type="Gene3D" id="1.20.1730.10">
    <property type="entry name" value="Sodium/glucose cotransporter"/>
    <property type="match status" value="1"/>
</dbReference>
<keyword evidence="7 10" id="KW-1133">Transmembrane helix</keyword>
<evidence type="ECO:0000256" key="4">
    <source>
        <dbReference type="ARBA" id="ARBA00022475"/>
    </source>
</evidence>
<keyword evidence="6" id="KW-0769">Symport</keyword>
<dbReference type="PANTHER" id="PTHR48086:SF6">
    <property type="entry name" value="CATION_ACETATE SYMPORTER ACTP"/>
    <property type="match status" value="1"/>
</dbReference>
<evidence type="ECO:0000256" key="6">
    <source>
        <dbReference type="ARBA" id="ARBA00022847"/>
    </source>
</evidence>
<feature type="transmembrane region" description="Helical" evidence="10">
    <location>
        <begin position="305"/>
        <end position="327"/>
    </location>
</feature>
<dbReference type="EMBL" id="JAGSOV010000034">
    <property type="protein sequence ID" value="MCO1656304.1"/>
    <property type="molecule type" value="Genomic_DNA"/>
</dbReference>
<evidence type="ECO:0000256" key="7">
    <source>
        <dbReference type="ARBA" id="ARBA00022989"/>
    </source>
</evidence>
<feature type="transmembrane region" description="Helical" evidence="10">
    <location>
        <begin position="60"/>
        <end position="83"/>
    </location>
</feature>
<accession>A0ABT0ZZY0</accession>
<feature type="transmembrane region" description="Helical" evidence="10">
    <location>
        <begin position="131"/>
        <end position="164"/>
    </location>
</feature>
<comment type="similarity">
    <text evidence="2 9">Belongs to the sodium:solute symporter (SSF) (TC 2.A.21) family.</text>
</comment>
<comment type="caution">
    <text evidence="11">The sequence shown here is derived from an EMBL/GenBank/DDBJ whole genome shotgun (WGS) entry which is preliminary data.</text>
</comment>
<evidence type="ECO:0000313" key="12">
    <source>
        <dbReference type="Proteomes" id="UP001165283"/>
    </source>
</evidence>
<name>A0ABT0ZZY0_9PSEU</name>
<proteinExistence type="inferred from homology"/>